<accession>A0A1H7R209</accession>
<gene>
    <name evidence="5" type="ORF">SAMN05414137_109336</name>
</gene>
<dbReference type="PANTHER" id="PTHR43280:SF32">
    <property type="entry name" value="TRANSCRIPTIONAL REGULATORY PROTEIN"/>
    <property type="match status" value="1"/>
</dbReference>
<dbReference type="InterPro" id="IPR020449">
    <property type="entry name" value="Tscrpt_reg_AraC-type_HTH"/>
</dbReference>
<dbReference type="GO" id="GO:0043565">
    <property type="term" value="F:sequence-specific DNA binding"/>
    <property type="evidence" value="ECO:0007669"/>
    <property type="project" value="InterPro"/>
</dbReference>
<evidence type="ECO:0000256" key="3">
    <source>
        <dbReference type="ARBA" id="ARBA00023163"/>
    </source>
</evidence>
<protein>
    <submittedName>
        <fullName evidence="5">AraC-type DNA-binding protein</fullName>
    </submittedName>
</protein>
<dbReference type="Proteomes" id="UP000183015">
    <property type="component" value="Unassembled WGS sequence"/>
</dbReference>
<dbReference type="PROSITE" id="PS00041">
    <property type="entry name" value="HTH_ARAC_FAMILY_1"/>
    <property type="match status" value="1"/>
</dbReference>
<dbReference type="SMART" id="SM00342">
    <property type="entry name" value="HTH_ARAC"/>
    <property type="match status" value="1"/>
</dbReference>
<keyword evidence="3" id="KW-0804">Transcription</keyword>
<evidence type="ECO:0000259" key="4">
    <source>
        <dbReference type="PROSITE" id="PS01124"/>
    </source>
</evidence>
<evidence type="ECO:0000256" key="1">
    <source>
        <dbReference type="ARBA" id="ARBA00023015"/>
    </source>
</evidence>
<dbReference type="PANTHER" id="PTHR43280">
    <property type="entry name" value="ARAC-FAMILY TRANSCRIPTIONAL REGULATOR"/>
    <property type="match status" value="1"/>
</dbReference>
<evidence type="ECO:0000313" key="5">
    <source>
        <dbReference type="EMBL" id="SEL54290.1"/>
    </source>
</evidence>
<sequence>MASPVRYRAGVPVYAYRVGPATPPVSVLRFDPGRQPGHGRRHIHDFPVLMYVERAGRGEAAGALGPLGPLGPVVDGDAFVVAPGAVIDPTAVAAFSIGQGVFFDPTALGSDEQAPWSPWRAHPLLLPFLHRIPGGLLRLHVPPARQPVWAATIAAIETELAERAEGYRQAVLAHLTLLLVDVARLATDVVADLRRSNEPLLAEVFEVIERRFAEPLSLRDVADAVGLSPGHLTTVVRQRTGRTVVDWITERRMAQARRLLSGTDLPVAEIARRVGLPDPGYFARVFRAAHGTTPRAWRRDTHG</sequence>
<keyword evidence="1" id="KW-0805">Transcription regulation</keyword>
<dbReference type="Gene3D" id="1.10.10.60">
    <property type="entry name" value="Homeodomain-like"/>
    <property type="match status" value="1"/>
</dbReference>
<dbReference type="STRING" id="235985.SAMN05414137_109336"/>
<dbReference type="InterPro" id="IPR018062">
    <property type="entry name" value="HTH_AraC-typ_CS"/>
</dbReference>
<keyword evidence="6" id="KW-1185">Reference proteome</keyword>
<dbReference type="GO" id="GO:0003700">
    <property type="term" value="F:DNA-binding transcription factor activity"/>
    <property type="evidence" value="ECO:0007669"/>
    <property type="project" value="InterPro"/>
</dbReference>
<dbReference type="EMBL" id="FOAZ01000009">
    <property type="protein sequence ID" value="SEL54290.1"/>
    <property type="molecule type" value="Genomic_DNA"/>
</dbReference>
<feature type="domain" description="HTH araC/xylS-type" evidence="4">
    <location>
        <begin position="202"/>
        <end position="300"/>
    </location>
</feature>
<dbReference type="PROSITE" id="PS01124">
    <property type="entry name" value="HTH_ARAC_FAMILY_2"/>
    <property type="match status" value="1"/>
</dbReference>
<dbReference type="AlphaFoldDB" id="A0A1H7R209"/>
<name>A0A1H7R209_STRJI</name>
<dbReference type="InterPro" id="IPR018060">
    <property type="entry name" value="HTH_AraC"/>
</dbReference>
<dbReference type="PRINTS" id="PR00032">
    <property type="entry name" value="HTHARAC"/>
</dbReference>
<dbReference type="Pfam" id="PF12833">
    <property type="entry name" value="HTH_18"/>
    <property type="match status" value="1"/>
</dbReference>
<dbReference type="InterPro" id="IPR009057">
    <property type="entry name" value="Homeodomain-like_sf"/>
</dbReference>
<evidence type="ECO:0000256" key="2">
    <source>
        <dbReference type="ARBA" id="ARBA00023125"/>
    </source>
</evidence>
<dbReference type="OrthoDB" id="9799345at2"/>
<organism evidence="5 6">
    <name type="scientific">Streptacidiphilus jiangxiensis</name>
    <dbReference type="NCBI Taxonomy" id="235985"/>
    <lineage>
        <taxon>Bacteria</taxon>
        <taxon>Bacillati</taxon>
        <taxon>Actinomycetota</taxon>
        <taxon>Actinomycetes</taxon>
        <taxon>Kitasatosporales</taxon>
        <taxon>Streptomycetaceae</taxon>
        <taxon>Streptacidiphilus</taxon>
    </lineage>
</organism>
<keyword evidence="2 5" id="KW-0238">DNA-binding</keyword>
<dbReference type="SUPFAM" id="SSF46689">
    <property type="entry name" value="Homeodomain-like"/>
    <property type="match status" value="2"/>
</dbReference>
<proteinExistence type="predicted"/>
<evidence type="ECO:0000313" key="6">
    <source>
        <dbReference type="Proteomes" id="UP000183015"/>
    </source>
</evidence>
<reference evidence="6" key="1">
    <citation type="submission" date="2016-10" db="EMBL/GenBank/DDBJ databases">
        <authorList>
            <person name="Varghese N."/>
        </authorList>
    </citation>
    <scope>NUCLEOTIDE SEQUENCE [LARGE SCALE GENOMIC DNA]</scope>
    <source>
        <strain evidence="6">DSM 45096 / BCRC 16803 / CGMCC 4.1857 / CIP 109030 / JCM 12277 / KCTC 19219 / NBRC 100920 / 33214</strain>
    </source>
</reference>
<dbReference type="eggNOG" id="COG2207">
    <property type="taxonomic scope" value="Bacteria"/>
</dbReference>